<evidence type="ECO:0000313" key="1">
    <source>
        <dbReference type="EMBL" id="QRN53141.1"/>
    </source>
</evidence>
<organism evidence="1 2">
    <name type="scientific">Dyella caseinilytica</name>
    <dbReference type="NCBI Taxonomy" id="1849581"/>
    <lineage>
        <taxon>Bacteria</taxon>
        <taxon>Pseudomonadati</taxon>
        <taxon>Pseudomonadota</taxon>
        <taxon>Gammaproteobacteria</taxon>
        <taxon>Lysobacterales</taxon>
        <taxon>Rhodanobacteraceae</taxon>
        <taxon>Dyella</taxon>
    </lineage>
</organism>
<reference evidence="1 2" key="1">
    <citation type="submission" date="2020-10" db="EMBL/GenBank/DDBJ databases">
        <title>Phylogeny of dyella-like bacteria.</title>
        <authorList>
            <person name="Fu J."/>
        </authorList>
    </citation>
    <scope>NUCLEOTIDE SEQUENCE [LARGE SCALE GENOMIC DNA]</scope>
    <source>
        <strain evidence="1 2">DHOB09</strain>
    </source>
</reference>
<keyword evidence="2" id="KW-1185">Reference proteome</keyword>
<sequence>MHVDIPKLPMDSFKDLAKHYLMIVLGILTALGLEAWIEHAHHVHAAEAASAQIEAEIHDNRIAIQAALDNAQARTNLLAKVRDDLIQDIKSNATDTIIIQHIHAEAPDGLYLDWRWPTLRHEAWDVAVANQSAGWIDNDKLHRYAKVYAAQNTRAMLATTEIQLVLDGPRMLNAIVDLETGDLQPRELLHSVNQMWGAQRDGSQNLILLAKTIDDAMGNQAASH</sequence>
<protein>
    <submittedName>
        <fullName evidence="1">Uncharacterized protein</fullName>
    </submittedName>
</protein>
<accession>A0ABX7GRT6</accession>
<name>A0ABX7GRT6_9GAMM</name>
<dbReference type="EMBL" id="CP064030">
    <property type="protein sequence ID" value="QRN53141.1"/>
    <property type="molecule type" value="Genomic_DNA"/>
</dbReference>
<evidence type="ECO:0000313" key="2">
    <source>
        <dbReference type="Proteomes" id="UP000663181"/>
    </source>
</evidence>
<gene>
    <name evidence="1" type="ORF">ISN74_17140</name>
</gene>
<dbReference type="Proteomes" id="UP000663181">
    <property type="component" value="Chromosome"/>
</dbReference>
<dbReference type="RefSeq" id="WP_188800372.1">
    <property type="nucleotide sequence ID" value="NZ_BMIZ01000002.1"/>
</dbReference>
<proteinExistence type="predicted"/>